<dbReference type="PANTHER" id="PTHR39069">
    <property type="entry name" value="ECDYSONE-INDUCIBLE GENE E1, ISOFORM A"/>
    <property type="match status" value="1"/>
</dbReference>
<gene>
    <name evidence="3" type="ORF">XYLVIOL_LOCUS7321</name>
</gene>
<reference evidence="3 4" key="1">
    <citation type="submission" date="2024-08" db="EMBL/GenBank/DDBJ databases">
        <authorList>
            <person name="Will J Nash"/>
            <person name="Angela Man"/>
            <person name="Seanna McTaggart"/>
            <person name="Kendall Baker"/>
            <person name="Tom Barker"/>
            <person name="Leah Catchpole"/>
            <person name="Alex Durrant"/>
            <person name="Karim Gharbi"/>
            <person name="Naomi Irish"/>
            <person name="Gemy Kaithakottil"/>
            <person name="Debby Ku"/>
            <person name="Aaliyah Providence"/>
            <person name="Felix Shaw"/>
            <person name="David Swarbreck"/>
            <person name="Chris Watkins"/>
            <person name="Ann M. McCartney"/>
            <person name="Giulio Formenti"/>
            <person name="Alice Mouton"/>
            <person name="Noel Vella"/>
            <person name="Bjorn M von Reumont"/>
            <person name="Adriana Vella"/>
            <person name="Wilfried Haerty"/>
        </authorList>
    </citation>
    <scope>NUCLEOTIDE SEQUENCE [LARGE SCALE GENOMIC DNA]</scope>
</reference>
<organism evidence="3 4">
    <name type="scientific">Xylocopa violacea</name>
    <name type="common">Violet carpenter bee</name>
    <name type="synonym">Apis violacea</name>
    <dbReference type="NCBI Taxonomy" id="135666"/>
    <lineage>
        <taxon>Eukaryota</taxon>
        <taxon>Metazoa</taxon>
        <taxon>Ecdysozoa</taxon>
        <taxon>Arthropoda</taxon>
        <taxon>Hexapoda</taxon>
        <taxon>Insecta</taxon>
        <taxon>Pterygota</taxon>
        <taxon>Neoptera</taxon>
        <taxon>Endopterygota</taxon>
        <taxon>Hymenoptera</taxon>
        <taxon>Apocrita</taxon>
        <taxon>Aculeata</taxon>
        <taxon>Apoidea</taxon>
        <taxon>Anthophila</taxon>
        <taxon>Apidae</taxon>
        <taxon>Xylocopa</taxon>
        <taxon>Xylocopa</taxon>
    </lineage>
</organism>
<dbReference type="PANTHER" id="PTHR39069:SF8">
    <property type="entry name" value="FI17111P1"/>
    <property type="match status" value="1"/>
</dbReference>
<keyword evidence="4" id="KW-1185">Reference proteome</keyword>
<feature type="chain" id="PRO_5046846345" description="EB domain-containing protein" evidence="1">
    <location>
        <begin position="25"/>
        <end position="616"/>
    </location>
</feature>
<feature type="domain" description="EB" evidence="2">
    <location>
        <begin position="115"/>
        <end position="172"/>
    </location>
</feature>
<evidence type="ECO:0000256" key="1">
    <source>
        <dbReference type="SAM" id="SignalP"/>
    </source>
</evidence>
<proteinExistence type="predicted"/>
<dbReference type="Pfam" id="PF01683">
    <property type="entry name" value="EB"/>
    <property type="match status" value="2"/>
</dbReference>
<evidence type="ECO:0000313" key="4">
    <source>
        <dbReference type="Proteomes" id="UP001642520"/>
    </source>
</evidence>
<keyword evidence="1" id="KW-0732">Signal</keyword>
<protein>
    <recommendedName>
        <fullName evidence="2">EB domain-containing protein</fullName>
    </recommendedName>
</protein>
<dbReference type="InterPro" id="IPR006149">
    <property type="entry name" value="EB_dom"/>
</dbReference>
<comment type="caution">
    <text evidence="3">The sequence shown here is derived from an EMBL/GenBank/DDBJ whole genome shotgun (WGS) entry which is preliminary data.</text>
</comment>
<evidence type="ECO:0000313" key="3">
    <source>
        <dbReference type="EMBL" id="CAL7945629.1"/>
    </source>
</evidence>
<feature type="domain" description="EB" evidence="2">
    <location>
        <begin position="397"/>
        <end position="444"/>
    </location>
</feature>
<dbReference type="Proteomes" id="UP001642520">
    <property type="component" value="Unassembled WGS sequence"/>
</dbReference>
<feature type="signal peptide" evidence="1">
    <location>
        <begin position="1"/>
        <end position="24"/>
    </location>
</feature>
<sequence>MLHVRKIVICLLLTWHCTLYEGSADVTAQEEHTTNDEALANQHFTWSCTSFSDCSVPTTSCINGVCQCPDGYIYNSNMTSCLKLATTYGDKCEESIQCSRYLLSGGVCMNEICVCAQGYHYLHGRCEAYAGLFEKCNRDDDCYVIGDFGAASCAKGTCECTSGYYQREYRSCRPEAKKIGDKCTIDYDCKRFNEKAICMYSNTCQEETSILSYNNDISETITTVRFSTDTDCAKDVDCKDLGSAFCGVQGKCVCNRAHFFNEDLKKCVPELGEPCHEEDKPVIDDSECRNGVWSCALDKVVSNDNRLCEKVTKRYNDSCLNDLRCFAFGPDAVCRNGSCVCNEKSRYIESEQFCWMKKGIGESCQQDRDCFIDGLNATLSCIQNLCSCPNGTHLNSHKTECVDNVGEIGSKCEIDEDCVAVDNTVCRNGLCACKDNYYESNKKCLAGIKSNCNKNSDCTPKNSICHQSNCTCEDGYVAASVSSCKTVVQFGKLCEEDVQCYSVVPNSICLPLLNSTTNTIINSTCSCDDGYHYKFKKCFAQKVLGMDCKNLGECYVDYGDVVCKNGVCACDWDYVRVKDTVCARTRKRYNVNGGSIRSTARGLLLVLLLLISFYYS</sequence>
<dbReference type="EMBL" id="CAXAJV020001294">
    <property type="protein sequence ID" value="CAL7945629.1"/>
    <property type="molecule type" value="Genomic_DNA"/>
</dbReference>
<accession>A0ABP1P0K2</accession>
<evidence type="ECO:0000259" key="2">
    <source>
        <dbReference type="Pfam" id="PF01683"/>
    </source>
</evidence>
<name>A0ABP1P0K2_XYLVO</name>